<dbReference type="Proteomes" id="UP000643610">
    <property type="component" value="Unassembled WGS sequence"/>
</dbReference>
<keyword evidence="1" id="KW-0812">Transmembrane</keyword>
<feature type="transmembrane region" description="Helical" evidence="1">
    <location>
        <begin position="133"/>
        <end position="154"/>
    </location>
</feature>
<keyword evidence="3" id="KW-1185">Reference proteome</keyword>
<evidence type="ECO:0000256" key="1">
    <source>
        <dbReference type="SAM" id="Phobius"/>
    </source>
</evidence>
<proteinExistence type="predicted"/>
<accession>A0ABR6XU35</accession>
<organism evidence="2 3">
    <name type="scientific">Undibacterium amnicola</name>
    <dbReference type="NCBI Taxonomy" id="1834038"/>
    <lineage>
        <taxon>Bacteria</taxon>
        <taxon>Pseudomonadati</taxon>
        <taxon>Pseudomonadota</taxon>
        <taxon>Betaproteobacteria</taxon>
        <taxon>Burkholderiales</taxon>
        <taxon>Oxalobacteraceae</taxon>
        <taxon>Undibacterium</taxon>
    </lineage>
</organism>
<gene>
    <name evidence="2" type="ORF">H8K33_15965</name>
</gene>
<evidence type="ECO:0000313" key="2">
    <source>
        <dbReference type="EMBL" id="MBC3833006.1"/>
    </source>
</evidence>
<dbReference type="EMBL" id="JACOFU010000007">
    <property type="protein sequence ID" value="MBC3833006.1"/>
    <property type="molecule type" value="Genomic_DNA"/>
</dbReference>
<reference evidence="2 3" key="1">
    <citation type="submission" date="2020-08" db="EMBL/GenBank/DDBJ databases">
        <title>Novel species isolated from subtropical streams in China.</title>
        <authorList>
            <person name="Lu H."/>
        </authorList>
    </citation>
    <scope>NUCLEOTIDE SEQUENCE [LARGE SCALE GENOMIC DNA]</scope>
    <source>
        <strain evidence="2 3">KCTC 52442</strain>
    </source>
</reference>
<evidence type="ECO:0000313" key="3">
    <source>
        <dbReference type="Proteomes" id="UP000643610"/>
    </source>
</evidence>
<keyword evidence="1" id="KW-0472">Membrane</keyword>
<keyword evidence="1" id="KW-1133">Transmembrane helix</keyword>
<feature type="transmembrane region" description="Helical" evidence="1">
    <location>
        <begin position="27"/>
        <end position="46"/>
    </location>
</feature>
<sequence>MFFVMICLFLFLTVFIRKNLRVTTQKKLAVLALLLTISALVNFLFYQSHLNTYQFEFNDVRQIRGRFHEEGIKRLSIESCAEDLLEKAKPLDACPRRTLEDFLDGWPNIEIVKKKEVLWTVESEKAVAQELQFFYISIVMLFSSALFILGLISWRASRQKTSD</sequence>
<comment type="caution">
    <text evidence="2">The sequence shown here is derived from an EMBL/GenBank/DDBJ whole genome shotgun (WGS) entry which is preliminary data.</text>
</comment>
<name>A0ABR6XU35_9BURK</name>
<protein>
    <submittedName>
        <fullName evidence="2">Uncharacterized protein</fullName>
    </submittedName>
</protein>